<proteinExistence type="predicted"/>
<dbReference type="PANTHER" id="PTHR43881">
    <property type="entry name" value="GAMMA-GLUTAMYLTRANSPEPTIDASE (AFU_ORTHOLOGUE AFUA_4G13580)"/>
    <property type="match status" value="1"/>
</dbReference>
<dbReference type="InterPro" id="IPR043138">
    <property type="entry name" value="GGT_lsub"/>
</dbReference>
<dbReference type="Pfam" id="PF01019">
    <property type="entry name" value="G_glu_transpept"/>
    <property type="match status" value="1"/>
</dbReference>
<evidence type="ECO:0000313" key="2">
    <source>
        <dbReference type="Proteomes" id="UP001164439"/>
    </source>
</evidence>
<organism evidence="1 2">
    <name type="scientific">Streptomyces cinnabarinus</name>
    <dbReference type="NCBI Taxonomy" id="67287"/>
    <lineage>
        <taxon>Bacteria</taxon>
        <taxon>Bacillati</taxon>
        <taxon>Actinomycetota</taxon>
        <taxon>Actinomycetes</taxon>
        <taxon>Kitasatosporales</taxon>
        <taxon>Streptomycetaceae</taxon>
        <taxon>Streptomyces</taxon>
    </lineage>
</organism>
<dbReference type="Gene3D" id="1.10.246.130">
    <property type="match status" value="1"/>
</dbReference>
<dbReference type="PRINTS" id="PR01210">
    <property type="entry name" value="GGTRANSPTASE"/>
</dbReference>
<dbReference type="Gene3D" id="3.60.20.40">
    <property type="match status" value="1"/>
</dbReference>
<accession>A0ABY7K659</accession>
<dbReference type="SUPFAM" id="SSF56235">
    <property type="entry name" value="N-terminal nucleophile aminohydrolases (Ntn hydrolases)"/>
    <property type="match status" value="1"/>
</dbReference>
<dbReference type="RefSeq" id="WP_269657320.1">
    <property type="nucleotide sequence ID" value="NZ_CP114413.1"/>
</dbReference>
<gene>
    <name evidence="1" type="ORF">STRCI_000691</name>
</gene>
<keyword evidence="2" id="KW-1185">Reference proteome</keyword>
<dbReference type="InterPro" id="IPR029055">
    <property type="entry name" value="Ntn_hydrolases_N"/>
</dbReference>
<sequence>MRVILRDRQQWGSRGIVSAGSSAAALAALSVLDEGGTAFDAAITASALLTVAMPMASGPGGDATAVLHPRGESTPLALLGLGRAPLAAGPRAFEERGLDGVPRTGILSVTTPGLLDAWYAVHERFGTLPLARLLRPAARAAADGAVITGQFQRWTRENLQVLEQPEFHETYRRAAERESVGSRLPQPGLARLYDRAGRSGRTELRDWIAVLTDESSERLGGLVRGEDVRATTARLVPALVREVAGRRVAVPPAPTQGPLMLQNLLLYEALRTEGERSDSAAGIHLLAEAVHQTFGWRLDHLSDADADGPPRPDPLDERTLAGLRGGIDPDKRSPCRYAGHYSHGDTTHFVIADGSGNAVTWVQSLGLGFGAGVGPAEAGLLLCNRLGRSTTLDPRHANQVRPGARPVNTIFPWTISEGPQVRWLGGTPGGDGQCQWNTQVAAALLFDDSTPLRALSGPRWTYFPGSDRIEAGRPEQLHVDETMPEETAAELARRGHEVVRKASVGGVNRVVSGHGGALYGLDDGRQEGLTAAL</sequence>
<dbReference type="PANTHER" id="PTHR43881:SF1">
    <property type="entry name" value="GAMMA-GLUTAMYLTRANSPEPTIDASE (AFU_ORTHOLOGUE AFUA_4G13580)"/>
    <property type="match status" value="1"/>
</dbReference>
<protein>
    <submittedName>
        <fullName evidence="1">Gamma-glutamyltransferase family protein</fullName>
    </submittedName>
</protein>
<name>A0ABY7K659_9ACTN</name>
<dbReference type="InterPro" id="IPR043137">
    <property type="entry name" value="GGT_ssub_C"/>
</dbReference>
<dbReference type="Proteomes" id="UP001164439">
    <property type="component" value="Chromosome"/>
</dbReference>
<reference evidence="1" key="1">
    <citation type="submission" date="2022-12" db="EMBL/GenBank/DDBJ databases">
        <authorList>
            <person name="Ruckert C."/>
            <person name="Busche T."/>
            <person name="Kalinowski J."/>
            <person name="Wittmann C."/>
        </authorList>
    </citation>
    <scope>NUCLEOTIDE SEQUENCE</scope>
    <source>
        <strain evidence="1">DSM 40467</strain>
    </source>
</reference>
<dbReference type="InterPro" id="IPR052896">
    <property type="entry name" value="GGT-like_enzyme"/>
</dbReference>
<evidence type="ECO:0000313" key="1">
    <source>
        <dbReference type="EMBL" id="WAZ19628.1"/>
    </source>
</evidence>
<dbReference type="EMBL" id="CP114413">
    <property type="protein sequence ID" value="WAZ19628.1"/>
    <property type="molecule type" value="Genomic_DNA"/>
</dbReference>